<feature type="region of interest" description="Disordered" evidence="1">
    <location>
        <begin position="1"/>
        <end position="47"/>
    </location>
</feature>
<sequence length="70" mass="7380">MERPRHNMTAATDEWDSMGQDPPGVLQGACSSGMPGMAQGSQRHEPPTLNKRLAVVPGLDPVSSSDTYGA</sequence>
<comment type="caution">
    <text evidence="2">The sequence shown here is derived from an EMBL/GenBank/DDBJ whole genome shotgun (WGS) entry which is preliminary data.</text>
</comment>
<evidence type="ECO:0000256" key="1">
    <source>
        <dbReference type="SAM" id="MobiDB-lite"/>
    </source>
</evidence>
<dbReference type="Proteomes" id="UP001488805">
    <property type="component" value="Unassembled WGS sequence"/>
</dbReference>
<reference evidence="2 3" key="1">
    <citation type="journal article" date="2024" name="Genome Biol. Evol.">
        <title>Chromosome-level genome assembly of the viviparous eelpout Zoarces viviparus.</title>
        <authorList>
            <person name="Fuhrmann N."/>
            <person name="Brasseur M.V."/>
            <person name="Bakowski C.E."/>
            <person name="Podsiadlowski L."/>
            <person name="Prost S."/>
            <person name="Krehenwinkel H."/>
            <person name="Mayer C."/>
        </authorList>
    </citation>
    <scope>NUCLEOTIDE SEQUENCE [LARGE SCALE GENOMIC DNA]</scope>
    <source>
        <strain evidence="2">NO-MEL_2022_Ind0_liver</strain>
    </source>
</reference>
<proteinExistence type="predicted"/>
<accession>A0AAW1EDU2</accession>
<organism evidence="2 3">
    <name type="scientific">Zoarces viviparus</name>
    <name type="common">Viviparous eelpout</name>
    <name type="synonym">Blennius viviparus</name>
    <dbReference type="NCBI Taxonomy" id="48416"/>
    <lineage>
        <taxon>Eukaryota</taxon>
        <taxon>Metazoa</taxon>
        <taxon>Chordata</taxon>
        <taxon>Craniata</taxon>
        <taxon>Vertebrata</taxon>
        <taxon>Euteleostomi</taxon>
        <taxon>Actinopterygii</taxon>
        <taxon>Neopterygii</taxon>
        <taxon>Teleostei</taxon>
        <taxon>Neoteleostei</taxon>
        <taxon>Acanthomorphata</taxon>
        <taxon>Eupercaria</taxon>
        <taxon>Perciformes</taxon>
        <taxon>Cottioidei</taxon>
        <taxon>Zoarcales</taxon>
        <taxon>Zoarcidae</taxon>
        <taxon>Zoarcinae</taxon>
        <taxon>Zoarces</taxon>
    </lineage>
</organism>
<name>A0AAW1EDU2_ZOAVI</name>
<dbReference type="AlphaFoldDB" id="A0AAW1EDU2"/>
<evidence type="ECO:0000313" key="3">
    <source>
        <dbReference type="Proteomes" id="UP001488805"/>
    </source>
</evidence>
<gene>
    <name evidence="2" type="ORF">VZT92_020497</name>
</gene>
<keyword evidence="3" id="KW-1185">Reference proteome</keyword>
<protein>
    <submittedName>
        <fullName evidence="2">Uncharacterized protein</fullName>
    </submittedName>
</protein>
<dbReference type="EMBL" id="JBCEZU010000329">
    <property type="protein sequence ID" value="KAK9520625.1"/>
    <property type="molecule type" value="Genomic_DNA"/>
</dbReference>
<evidence type="ECO:0000313" key="2">
    <source>
        <dbReference type="EMBL" id="KAK9520625.1"/>
    </source>
</evidence>